<dbReference type="Proteomes" id="UP000294847">
    <property type="component" value="Chromosome 4"/>
</dbReference>
<organism evidence="1 2">
    <name type="scientific">Pyricularia oryzae</name>
    <name type="common">Rice blast fungus</name>
    <name type="synonym">Magnaporthe oryzae</name>
    <dbReference type="NCBI Taxonomy" id="318829"/>
    <lineage>
        <taxon>Eukaryota</taxon>
        <taxon>Fungi</taxon>
        <taxon>Dikarya</taxon>
        <taxon>Ascomycota</taxon>
        <taxon>Pezizomycotina</taxon>
        <taxon>Sordariomycetes</taxon>
        <taxon>Sordariomycetidae</taxon>
        <taxon>Magnaporthales</taxon>
        <taxon>Pyriculariaceae</taxon>
        <taxon>Pyricularia</taxon>
    </lineage>
</organism>
<protein>
    <submittedName>
        <fullName evidence="1">Uncharacterized protein</fullName>
    </submittedName>
</protein>
<sequence length="62" mass="6800">MRNIFCNNKFRGSSSAKLVLYARYGNIGCQKPSELVPLCIPVAIRRKTNRSGAAVTKNNQGS</sequence>
<dbReference type="AlphaFoldDB" id="A0A4V1C6V9"/>
<proteinExistence type="predicted"/>
<dbReference type="EMBL" id="CP034207">
    <property type="protein sequence ID" value="QBZ61248.1"/>
    <property type="molecule type" value="Genomic_DNA"/>
</dbReference>
<accession>A0A4V1C6V9</accession>
<name>A0A4V1C6V9_PYROR</name>
<evidence type="ECO:0000313" key="2">
    <source>
        <dbReference type="Proteomes" id="UP000294847"/>
    </source>
</evidence>
<reference evidence="1 2" key="1">
    <citation type="journal article" date="2019" name="Mol. Biol. Evol.">
        <title>Blast fungal genomes show frequent chromosomal changes, gene gains and losses, and effector gene turnover.</title>
        <authorList>
            <person name="Gomez Luciano L.B."/>
            <person name="Jason Tsai I."/>
            <person name="Chuma I."/>
            <person name="Tosa Y."/>
            <person name="Chen Y.H."/>
            <person name="Li J.Y."/>
            <person name="Li M.Y."/>
            <person name="Jade Lu M.Y."/>
            <person name="Nakayashiki H."/>
            <person name="Li W.H."/>
        </authorList>
    </citation>
    <scope>NUCLEOTIDE SEQUENCE [LARGE SCALE GENOMIC DNA]</scope>
    <source>
        <strain evidence="1">MZ5-1-6</strain>
    </source>
</reference>
<gene>
    <name evidence="1" type="ORF">PoMZ_08196</name>
</gene>
<evidence type="ECO:0000313" key="1">
    <source>
        <dbReference type="EMBL" id="QBZ61248.1"/>
    </source>
</evidence>